<feature type="domain" description="DUF1468" evidence="2">
    <location>
        <begin position="17"/>
        <end position="139"/>
    </location>
</feature>
<dbReference type="AlphaFoldDB" id="A0A8J6YYH6"/>
<dbReference type="RefSeq" id="WP_193181818.1">
    <property type="nucleotide sequence ID" value="NZ_JACVXA010000021.1"/>
</dbReference>
<dbReference type="Proteomes" id="UP000609121">
    <property type="component" value="Unassembled WGS sequence"/>
</dbReference>
<reference evidence="3" key="1">
    <citation type="submission" date="2020-09" db="EMBL/GenBank/DDBJ databases">
        <title>A novel bacterium of genus Mangrovicoccus, isolated from South China Sea.</title>
        <authorList>
            <person name="Huang H."/>
            <person name="Mo K."/>
            <person name="Hu Y."/>
        </authorList>
    </citation>
    <scope>NUCLEOTIDE SEQUENCE</scope>
    <source>
        <strain evidence="3">HB182678</strain>
    </source>
</reference>
<keyword evidence="1" id="KW-1133">Transmembrane helix</keyword>
<evidence type="ECO:0000259" key="2">
    <source>
        <dbReference type="Pfam" id="PF07331"/>
    </source>
</evidence>
<comment type="caution">
    <text evidence="3">The sequence shown here is derived from an EMBL/GenBank/DDBJ whole genome shotgun (WGS) entry which is preliminary data.</text>
</comment>
<proteinExistence type="predicted"/>
<name>A0A8J6YYH6_9RHOB</name>
<keyword evidence="1" id="KW-0472">Membrane</keyword>
<dbReference type="InterPro" id="IPR009936">
    <property type="entry name" value="DUF1468"/>
</dbReference>
<feature type="transmembrane region" description="Helical" evidence="1">
    <location>
        <begin position="84"/>
        <end position="103"/>
    </location>
</feature>
<dbReference type="Pfam" id="PF07331">
    <property type="entry name" value="TctB"/>
    <property type="match status" value="1"/>
</dbReference>
<dbReference type="EMBL" id="JACVXA010000021">
    <property type="protein sequence ID" value="MBE3638316.1"/>
    <property type="molecule type" value="Genomic_DNA"/>
</dbReference>
<feature type="transmembrane region" description="Helical" evidence="1">
    <location>
        <begin position="60"/>
        <end position="78"/>
    </location>
</feature>
<protein>
    <submittedName>
        <fullName evidence="3">Tripartite tricarboxylate transporter TctB family protein</fullName>
    </submittedName>
</protein>
<sequence>MGNLTHVTINFDTSHLIFPTLIGCILGLLGLAIAIRDRRAIAASGAHWRDILGRMDKPRFFGTLALTIAYFSAMVPVGDIWPNTGMGFLLCSIPLVAGSGLLFMRERSLRKAVPLMIVAVAAPVLVWWLFTDLFFLTLP</sequence>
<accession>A0A8J6YYH6</accession>
<gene>
    <name evidence="3" type="ORF">ICN82_08905</name>
</gene>
<organism evidence="3 4">
    <name type="scientific">Mangrovicoccus algicola</name>
    <dbReference type="NCBI Taxonomy" id="2771008"/>
    <lineage>
        <taxon>Bacteria</taxon>
        <taxon>Pseudomonadati</taxon>
        <taxon>Pseudomonadota</taxon>
        <taxon>Alphaproteobacteria</taxon>
        <taxon>Rhodobacterales</taxon>
        <taxon>Paracoccaceae</taxon>
        <taxon>Mangrovicoccus</taxon>
    </lineage>
</organism>
<feature type="transmembrane region" description="Helical" evidence="1">
    <location>
        <begin position="16"/>
        <end position="35"/>
    </location>
</feature>
<keyword evidence="4" id="KW-1185">Reference proteome</keyword>
<evidence type="ECO:0000256" key="1">
    <source>
        <dbReference type="SAM" id="Phobius"/>
    </source>
</evidence>
<feature type="transmembrane region" description="Helical" evidence="1">
    <location>
        <begin position="115"/>
        <end position="136"/>
    </location>
</feature>
<evidence type="ECO:0000313" key="4">
    <source>
        <dbReference type="Proteomes" id="UP000609121"/>
    </source>
</evidence>
<keyword evidence="1" id="KW-0812">Transmembrane</keyword>
<evidence type="ECO:0000313" key="3">
    <source>
        <dbReference type="EMBL" id="MBE3638316.1"/>
    </source>
</evidence>